<dbReference type="Proteomes" id="UP001497457">
    <property type="component" value="Chromosome 12b"/>
</dbReference>
<sequence length="114" mass="12646">MGLGDGDLKNKEASATEGGDNLATVEPSGAGKKRLVMVRVKQELIDEMIRTPFTLGPTIPQERLAKYSESFRTRYAEQRAAIERLMAYEKGILHQYYTYGYAEVADNELGGALD</sequence>
<dbReference type="EMBL" id="OZ075121">
    <property type="protein sequence ID" value="CAL4904499.1"/>
    <property type="molecule type" value="Genomic_DNA"/>
</dbReference>
<keyword evidence="4" id="KW-1185">Reference proteome</keyword>
<evidence type="ECO:0000256" key="1">
    <source>
        <dbReference type="SAM" id="MobiDB-lite"/>
    </source>
</evidence>
<evidence type="ECO:0000313" key="4">
    <source>
        <dbReference type="Proteomes" id="UP001497457"/>
    </source>
</evidence>
<feature type="compositionally biased region" description="Basic and acidic residues" evidence="1">
    <location>
        <begin position="1"/>
        <end position="14"/>
    </location>
</feature>
<proteinExistence type="predicted"/>
<dbReference type="AlphaFoldDB" id="A0ABC8W915"/>
<protein>
    <submittedName>
        <fullName evidence="2">Uncharacterized protein</fullName>
    </submittedName>
</protein>
<evidence type="ECO:0000313" key="2">
    <source>
        <dbReference type="EMBL" id="CAL4904499.1"/>
    </source>
</evidence>
<name>A0ABC8W915_9POAL</name>
<evidence type="ECO:0000313" key="3">
    <source>
        <dbReference type="EMBL" id="CAL4911885.1"/>
    </source>
</evidence>
<gene>
    <name evidence="2" type="ORF">URODEC1_LOCUS11158</name>
    <name evidence="3" type="ORF">URODEC1_LOCUS15266</name>
</gene>
<accession>A0ABC8W915</accession>
<dbReference type="Proteomes" id="UP001497457">
    <property type="component" value="Chromosome 11b"/>
</dbReference>
<dbReference type="EMBL" id="OZ075122">
    <property type="protein sequence ID" value="CAL4911885.1"/>
    <property type="molecule type" value="Genomic_DNA"/>
</dbReference>
<organism evidence="2 4">
    <name type="scientific">Urochloa decumbens</name>
    <dbReference type="NCBI Taxonomy" id="240449"/>
    <lineage>
        <taxon>Eukaryota</taxon>
        <taxon>Viridiplantae</taxon>
        <taxon>Streptophyta</taxon>
        <taxon>Embryophyta</taxon>
        <taxon>Tracheophyta</taxon>
        <taxon>Spermatophyta</taxon>
        <taxon>Magnoliopsida</taxon>
        <taxon>Liliopsida</taxon>
        <taxon>Poales</taxon>
        <taxon>Poaceae</taxon>
        <taxon>PACMAD clade</taxon>
        <taxon>Panicoideae</taxon>
        <taxon>Panicodae</taxon>
        <taxon>Paniceae</taxon>
        <taxon>Melinidinae</taxon>
        <taxon>Urochloa</taxon>
    </lineage>
</organism>
<reference evidence="2" key="1">
    <citation type="submission" date="2024-10" db="EMBL/GenBank/DDBJ databases">
        <authorList>
            <person name="Ryan C."/>
        </authorList>
    </citation>
    <scope>NUCLEOTIDE SEQUENCE [LARGE SCALE GENOMIC DNA]</scope>
</reference>
<feature type="region of interest" description="Disordered" evidence="1">
    <location>
        <begin position="1"/>
        <end position="27"/>
    </location>
</feature>